<evidence type="ECO:0000256" key="1">
    <source>
        <dbReference type="ARBA" id="ARBA00022737"/>
    </source>
</evidence>
<dbReference type="Proteomes" id="UP001428341">
    <property type="component" value="Unassembled WGS sequence"/>
</dbReference>
<dbReference type="InterPro" id="IPR002885">
    <property type="entry name" value="PPR_rpt"/>
</dbReference>
<dbReference type="GO" id="GO:0009451">
    <property type="term" value="P:RNA modification"/>
    <property type="evidence" value="ECO:0007669"/>
    <property type="project" value="InterPro"/>
</dbReference>
<dbReference type="PROSITE" id="PS51375">
    <property type="entry name" value="PPR"/>
    <property type="match status" value="5"/>
</dbReference>
<dbReference type="InterPro" id="IPR046960">
    <property type="entry name" value="PPR_At4g14850-like_plant"/>
</dbReference>
<sequence>MLCKNVKISQVLISLLDKCKSMHSLKQIQALLITLGLSEDDPFVSRMLSFSALSYLGNIDYSCKVLSHLSNPRIFYWNTVIRGCSKSKNPNKSISLFVKMLRAGVSPDHLTYPFLAKASGRLAKRELAVAVHAQIAKTGYESDLFISNSLIHMYGSCGDIVYAREVFDGMPTKMSVSWNSMLDGYAKCGEMNMAREVFELMPERNVVSWSALIDGYVKCGDYKEAMAIFEEMRDVGSKANEVTMVSVLCACAHLGALDQGRMMHRYMIDNGLPLTLPFQTSLIDMYAKCGAIKEALIVFHGVKKHQSDVLIWNAMIGGLAMHGFVKESLELFREMQIVGITPDEITFLCLLSACAHGGLVMEAWYFFKSLGKRGMVPKSEHYACMVDALSRAGQVTEAYEFICQMPLEPTASMLGSLLTGCMNHGKSDLAEIVGKKVVELQPDHDGRYVGLSNVYAIFKRWDEARTTREAMEMRGVKKYPGWSFVEMSGNLHRFIAHNETHPDSKNIYAMLNFIVSQMKLDADHENQEPCFYDMEGL</sequence>
<evidence type="ECO:0000313" key="4">
    <source>
        <dbReference type="Proteomes" id="UP001428341"/>
    </source>
</evidence>
<dbReference type="GO" id="GO:0003723">
    <property type="term" value="F:RNA binding"/>
    <property type="evidence" value="ECO:0007669"/>
    <property type="project" value="InterPro"/>
</dbReference>
<reference evidence="3 4" key="1">
    <citation type="submission" date="2024-05" db="EMBL/GenBank/DDBJ databases">
        <title>Haplotype-resolved chromosome-level genome assembly of Huyou (Citrus changshanensis).</title>
        <authorList>
            <person name="Miao C."/>
            <person name="Chen W."/>
            <person name="Wu Y."/>
            <person name="Wang L."/>
            <person name="Zhao S."/>
            <person name="Grierson D."/>
            <person name="Xu C."/>
            <person name="Chen K."/>
        </authorList>
    </citation>
    <scope>NUCLEOTIDE SEQUENCE [LARGE SCALE GENOMIC DNA]</scope>
    <source>
        <strain evidence="3">01-14</strain>
        <tissue evidence="3">Leaf</tissue>
    </source>
</reference>
<dbReference type="AlphaFoldDB" id="A0AAP0LVZ2"/>
<feature type="repeat" description="PPR" evidence="2">
    <location>
        <begin position="205"/>
        <end position="239"/>
    </location>
</feature>
<protein>
    <recommendedName>
        <fullName evidence="5">Pentatricopeptide repeat-containing protein</fullName>
    </recommendedName>
</protein>
<feature type="repeat" description="PPR" evidence="2">
    <location>
        <begin position="73"/>
        <end position="107"/>
    </location>
</feature>
<feature type="repeat" description="PPR" evidence="2">
    <location>
        <begin position="308"/>
        <end position="342"/>
    </location>
</feature>
<dbReference type="InterPro" id="IPR046848">
    <property type="entry name" value="E_motif"/>
</dbReference>
<evidence type="ECO:0008006" key="5">
    <source>
        <dbReference type="Google" id="ProtNLM"/>
    </source>
</evidence>
<feature type="repeat" description="PPR" evidence="2">
    <location>
        <begin position="343"/>
        <end position="377"/>
    </location>
</feature>
<accession>A0AAP0LVZ2</accession>
<dbReference type="SUPFAM" id="SSF48452">
    <property type="entry name" value="TPR-like"/>
    <property type="match status" value="2"/>
</dbReference>
<dbReference type="PANTHER" id="PTHR47926">
    <property type="entry name" value="PENTATRICOPEPTIDE REPEAT-CONTAINING PROTEIN"/>
    <property type="match status" value="1"/>
</dbReference>
<gene>
    <name evidence="3" type="ORF">WN944_019796</name>
</gene>
<dbReference type="EMBL" id="JBCGBO010000007">
    <property type="protein sequence ID" value="KAK9188393.1"/>
    <property type="molecule type" value="Genomic_DNA"/>
</dbReference>
<proteinExistence type="predicted"/>
<name>A0AAP0LVZ2_9ROSI</name>
<dbReference type="Gene3D" id="1.25.40.10">
    <property type="entry name" value="Tetratricopeptide repeat domain"/>
    <property type="match status" value="3"/>
</dbReference>
<dbReference type="FunFam" id="1.25.40.10:FF:001269">
    <property type="entry name" value="Pentatricopeptide repeat-containing protein At5g56310"/>
    <property type="match status" value="1"/>
</dbReference>
<dbReference type="PANTHER" id="PTHR47926:SF483">
    <property type="entry name" value="TETRATRICOPEPTIDE-LIKE HELICAL DOMAIN SUPERFAMILY"/>
    <property type="match status" value="1"/>
</dbReference>
<dbReference type="Pfam" id="PF20431">
    <property type="entry name" value="E_motif"/>
    <property type="match status" value="1"/>
</dbReference>
<feature type="repeat" description="PPR" evidence="2">
    <location>
        <begin position="174"/>
        <end position="204"/>
    </location>
</feature>
<dbReference type="FunFam" id="1.25.40.10:FF:000184">
    <property type="entry name" value="Pentatricopeptide repeat-containing protein, chloroplastic"/>
    <property type="match status" value="1"/>
</dbReference>
<dbReference type="Pfam" id="PF01535">
    <property type="entry name" value="PPR"/>
    <property type="match status" value="3"/>
</dbReference>
<dbReference type="InterPro" id="IPR011990">
    <property type="entry name" value="TPR-like_helical_dom_sf"/>
</dbReference>
<dbReference type="Pfam" id="PF13041">
    <property type="entry name" value="PPR_2"/>
    <property type="match status" value="3"/>
</dbReference>
<evidence type="ECO:0000256" key="2">
    <source>
        <dbReference type="PROSITE-ProRule" id="PRU00708"/>
    </source>
</evidence>
<dbReference type="NCBIfam" id="TIGR00756">
    <property type="entry name" value="PPR"/>
    <property type="match status" value="5"/>
</dbReference>
<evidence type="ECO:0000313" key="3">
    <source>
        <dbReference type="EMBL" id="KAK9188393.1"/>
    </source>
</evidence>
<keyword evidence="1" id="KW-0677">Repeat</keyword>
<organism evidence="3 4">
    <name type="scientific">Citrus x changshan-huyou</name>
    <dbReference type="NCBI Taxonomy" id="2935761"/>
    <lineage>
        <taxon>Eukaryota</taxon>
        <taxon>Viridiplantae</taxon>
        <taxon>Streptophyta</taxon>
        <taxon>Embryophyta</taxon>
        <taxon>Tracheophyta</taxon>
        <taxon>Spermatophyta</taxon>
        <taxon>Magnoliopsida</taxon>
        <taxon>eudicotyledons</taxon>
        <taxon>Gunneridae</taxon>
        <taxon>Pentapetalae</taxon>
        <taxon>rosids</taxon>
        <taxon>malvids</taxon>
        <taxon>Sapindales</taxon>
        <taxon>Rutaceae</taxon>
        <taxon>Aurantioideae</taxon>
        <taxon>Citrus</taxon>
    </lineage>
</organism>
<keyword evidence="4" id="KW-1185">Reference proteome</keyword>
<comment type="caution">
    <text evidence="3">The sequence shown here is derived from an EMBL/GenBank/DDBJ whole genome shotgun (WGS) entry which is preliminary data.</text>
</comment>